<evidence type="ECO:0000313" key="3">
    <source>
        <dbReference type="Proteomes" id="UP000823614"/>
    </source>
</evidence>
<dbReference type="Proteomes" id="UP000823614">
    <property type="component" value="Unassembled WGS sequence"/>
</dbReference>
<reference evidence="2" key="2">
    <citation type="journal article" date="2021" name="PeerJ">
        <title>Extensive microbial diversity within the chicken gut microbiome revealed by metagenomics and culture.</title>
        <authorList>
            <person name="Gilroy R."/>
            <person name="Ravi A."/>
            <person name="Getino M."/>
            <person name="Pursley I."/>
            <person name="Horton D.L."/>
            <person name="Alikhan N.F."/>
            <person name="Baker D."/>
            <person name="Gharbi K."/>
            <person name="Hall N."/>
            <person name="Watson M."/>
            <person name="Adriaenssens E.M."/>
            <person name="Foster-Nyarko E."/>
            <person name="Jarju S."/>
            <person name="Secka A."/>
            <person name="Antonio M."/>
            <person name="Oren A."/>
            <person name="Chaudhuri R.R."/>
            <person name="La Ragione R."/>
            <person name="Hildebrand F."/>
            <person name="Pallen M.J."/>
        </authorList>
    </citation>
    <scope>NUCLEOTIDE SEQUENCE</scope>
    <source>
        <strain evidence="2">C6-149</strain>
    </source>
</reference>
<evidence type="ECO:0000256" key="1">
    <source>
        <dbReference type="ARBA" id="ARBA00006479"/>
    </source>
</evidence>
<evidence type="ECO:0000313" key="2">
    <source>
        <dbReference type="EMBL" id="MBO8441730.1"/>
    </source>
</evidence>
<dbReference type="Pfam" id="PF00480">
    <property type="entry name" value="ROK"/>
    <property type="match status" value="1"/>
</dbReference>
<reference evidence="2" key="1">
    <citation type="submission" date="2020-10" db="EMBL/GenBank/DDBJ databases">
        <authorList>
            <person name="Gilroy R."/>
        </authorList>
    </citation>
    <scope>NUCLEOTIDE SEQUENCE</scope>
    <source>
        <strain evidence="2">C6-149</strain>
    </source>
</reference>
<dbReference type="InterPro" id="IPR043129">
    <property type="entry name" value="ATPase_NBD"/>
</dbReference>
<dbReference type="CDD" id="cd24152">
    <property type="entry name" value="ASKHA_NBD_ROK-like"/>
    <property type="match status" value="1"/>
</dbReference>
<dbReference type="EMBL" id="JADIMP010000080">
    <property type="protein sequence ID" value="MBO8441730.1"/>
    <property type="molecule type" value="Genomic_DNA"/>
</dbReference>
<dbReference type="PANTHER" id="PTHR18964">
    <property type="entry name" value="ROK (REPRESSOR, ORF, KINASE) FAMILY"/>
    <property type="match status" value="1"/>
</dbReference>
<dbReference type="Gene3D" id="3.30.420.40">
    <property type="match status" value="2"/>
</dbReference>
<proteinExistence type="inferred from homology"/>
<dbReference type="SUPFAM" id="SSF53067">
    <property type="entry name" value="Actin-like ATPase domain"/>
    <property type="match status" value="1"/>
</dbReference>
<name>A0A9D9E7D4_9LACO</name>
<organism evidence="2 3">
    <name type="scientific">Candidatus Gallilactobacillus intestinavium</name>
    <dbReference type="NCBI Taxonomy" id="2840838"/>
    <lineage>
        <taxon>Bacteria</taxon>
        <taxon>Bacillati</taxon>
        <taxon>Bacillota</taxon>
        <taxon>Bacilli</taxon>
        <taxon>Lactobacillales</taxon>
        <taxon>Lactobacillaceae</taxon>
        <taxon>Lactobacillaceae incertae sedis</taxon>
        <taxon>Candidatus Gallilactobacillus</taxon>
    </lineage>
</organism>
<dbReference type="AlphaFoldDB" id="A0A9D9E7D4"/>
<gene>
    <name evidence="2" type="ORF">IAA89_04805</name>
</gene>
<comment type="caution">
    <text evidence="2">The sequence shown here is derived from an EMBL/GenBank/DDBJ whole genome shotgun (WGS) entry which is preliminary data.</text>
</comment>
<dbReference type="InterPro" id="IPR000600">
    <property type="entry name" value="ROK"/>
</dbReference>
<comment type="similarity">
    <text evidence="1">Belongs to the ROK (NagC/XylR) family.</text>
</comment>
<sequence length="297" mass="32548">MKNYLIFNVGGTNLKFALFRDSKLSEKKKLPISYGTKKFQTQLKQVIDSYRAKINGIAFSIPGKINSRTNIIDFGGNLSFLDGVDMKRLLGIPDDFPFIVENDAKCAALAEHYQGALQNVNNGAVLVLGTSVGGGLIVNGKLLQGQHFQAGEVSFMTTTGNPCGMDQAYGSAGSAVQMIIRVNQILGNGKSTDGEKAFKAINAHNGGLWEIFQKYCRQIASMIMNIHALLDMEIFAIGGGISVQPIVVKEINYQYDEILNRMPITKRTLSRPIITQARFNNDANLYGAFNALLKQNK</sequence>
<accession>A0A9D9E7D4</accession>
<dbReference type="PANTHER" id="PTHR18964:SF170">
    <property type="entry name" value="SUGAR KINASE"/>
    <property type="match status" value="1"/>
</dbReference>
<protein>
    <submittedName>
        <fullName evidence="2">ROK family protein</fullName>
    </submittedName>
</protein>